<reference evidence="7 8" key="1">
    <citation type="submission" date="2024-06" db="EMBL/GenBank/DDBJ databases">
        <title>Sorghum-associated microbial communities from plants grown in Nebraska, USA.</title>
        <authorList>
            <person name="Schachtman D."/>
        </authorList>
    </citation>
    <scope>NUCLEOTIDE SEQUENCE [LARGE SCALE GENOMIC DNA]</scope>
    <source>
        <strain evidence="7 8">1288</strain>
    </source>
</reference>
<keyword evidence="4" id="KW-0788">Thiol protease</keyword>
<evidence type="ECO:0000256" key="3">
    <source>
        <dbReference type="ARBA" id="ARBA00022801"/>
    </source>
</evidence>
<keyword evidence="2" id="KW-0645">Protease</keyword>
<keyword evidence="8" id="KW-1185">Reference proteome</keyword>
<dbReference type="Proteomes" id="UP001549104">
    <property type="component" value="Unassembled WGS sequence"/>
</dbReference>
<dbReference type="PANTHER" id="PTHR47053:SF1">
    <property type="entry name" value="MUREIN DD-ENDOPEPTIDASE MEPH-RELATED"/>
    <property type="match status" value="1"/>
</dbReference>
<dbReference type="InterPro" id="IPR000064">
    <property type="entry name" value="NLP_P60_dom"/>
</dbReference>
<evidence type="ECO:0000259" key="6">
    <source>
        <dbReference type="PROSITE" id="PS51935"/>
    </source>
</evidence>
<evidence type="ECO:0000313" key="7">
    <source>
        <dbReference type="EMBL" id="MET3655744.1"/>
    </source>
</evidence>
<keyword evidence="3 7" id="KW-0378">Hydrolase</keyword>
<evidence type="ECO:0000256" key="1">
    <source>
        <dbReference type="ARBA" id="ARBA00007074"/>
    </source>
</evidence>
<comment type="caution">
    <text evidence="7">The sequence shown here is derived from an EMBL/GenBank/DDBJ whole genome shotgun (WGS) entry which is preliminary data.</text>
</comment>
<comment type="similarity">
    <text evidence="1">Belongs to the peptidase C40 family.</text>
</comment>
<dbReference type="RefSeq" id="WP_354312239.1">
    <property type="nucleotide sequence ID" value="NZ_JBEPME010000001.1"/>
</dbReference>
<proteinExistence type="inferred from homology"/>
<protein>
    <submittedName>
        <fullName evidence="7">Cell wall-associated NlpC family hydrolase</fullName>
    </submittedName>
</protein>
<evidence type="ECO:0000256" key="5">
    <source>
        <dbReference type="SAM" id="SignalP"/>
    </source>
</evidence>
<organism evidence="7 8">
    <name type="scientific">Sporosarcina psychrophila</name>
    <name type="common">Bacillus psychrophilus</name>
    <dbReference type="NCBI Taxonomy" id="1476"/>
    <lineage>
        <taxon>Bacteria</taxon>
        <taxon>Bacillati</taxon>
        <taxon>Bacillota</taxon>
        <taxon>Bacilli</taxon>
        <taxon>Bacillales</taxon>
        <taxon>Caryophanaceae</taxon>
        <taxon>Sporosarcina</taxon>
    </lineage>
</organism>
<sequence>MKLTFTFKKSITIIAMSFLLLVAPFVGQAEASSKPAAISKTATSLIGVKYSYGGSTTSGFDCSGYVSYVFKQHNVQVSRTAASMHASGTSVSKANLETGDLVFFNTAGKRVSHVGIYIGDGKFAHASTSKGVRVDKLNDPYYWGERYVGAKRISGVNAVASAN</sequence>
<feature type="domain" description="NlpC/P60" evidence="6">
    <location>
        <begin position="32"/>
        <end position="154"/>
    </location>
</feature>
<dbReference type="PROSITE" id="PS51935">
    <property type="entry name" value="NLPC_P60"/>
    <property type="match status" value="1"/>
</dbReference>
<dbReference type="SUPFAM" id="SSF54001">
    <property type="entry name" value="Cysteine proteinases"/>
    <property type="match status" value="1"/>
</dbReference>
<feature type="chain" id="PRO_5046907960" evidence="5">
    <location>
        <begin position="32"/>
        <end position="163"/>
    </location>
</feature>
<evidence type="ECO:0000256" key="2">
    <source>
        <dbReference type="ARBA" id="ARBA00022670"/>
    </source>
</evidence>
<dbReference type="GO" id="GO:0016787">
    <property type="term" value="F:hydrolase activity"/>
    <property type="evidence" value="ECO:0007669"/>
    <property type="project" value="UniProtKB-KW"/>
</dbReference>
<evidence type="ECO:0000256" key="4">
    <source>
        <dbReference type="ARBA" id="ARBA00022807"/>
    </source>
</evidence>
<keyword evidence="5" id="KW-0732">Signal</keyword>
<dbReference type="Gene3D" id="3.90.1720.10">
    <property type="entry name" value="endopeptidase domain like (from Nostoc punctiforme)"/>
    <property type="match status" value="1"/>
</dbReference>
<dbReference type="Pfam" id="PF00877">
    <property type="entry name" value="NLPC_P60"/>
    <property type="match status" value="1"/>
</dbReference>
<evidence type="ECO:0000313" key="8">
    <source>
        <dbReference type="Proteomes" id="UP001549104"/>
    </source>
</evidence>
<gene>
    <name evidence="7" type="ORF">ABIC55_000828</name>
</gene>
<dbReference type="InterPro" id="IPR051202">
    <property type="entry name" value="Peptidase_C40"/>
</dbReference>
<feature type="signal peptide" evidence="5">
    <location>
        <begin position="1"/>
        <end position="31"/>
    </location>
</feature>
<dbReference type="EMBL" id="JBEPME010000001">
    <property type="protein sequence ID" value="MET3655744.1"/>
    <property type="molecule type" value="Genomic_DNA"/>
</dbReference>
<name>A0ABV2K6Q0_SPOPS</name>
<dbReference type="PANTHER" id="PTHR47053">
    <property type="entry name" value="MUREIN DD-ENDOPEPTIDASE MEPH-RELATED"/>
    <property type="match status" value="1"/>
</dbReference>
<dbReference type="InterPro" id="IPR038765">
    <property type="entry name" value="Papain-like_cys_pep_sf"/>
</dbReference>
<accession>A0ABV2K6Q0</accession>